<dbReference type="Gene3D" id="1.10.3720.10">
    <property type="entry name" value="MetI-like"/>
    <property type="match status" value="1"/>
</dbReference>
<name>A0AA42DMY7_9FIRM</name>
<dbReference type="EMBL" id="JAQIFT010000043">
    <property type="protein sequence ID" value="MDA3731948.1"/>
    <property type="molecule type" value="Genomic_DNA"/>
</dbReference>
<dbReference type="CDD" id="cd06261">
    <property type="entry name" value="TM_PBP2"/>
    <property type="match status" value="1"/>
</dbReference>
<keyword evidence="3" id="KW-1003">Cell membrane</keyword>
<reference evidence="9" key="1">
    <citation type="journal article" date="2023" name="Int. J. Syst. Evol. Microbiol.">
        <title>&lt;i&gt;Holtiella tumoricola&lt;/i&gt; gen. nov. sp. nov., isolated from a human clinical sample.</title>
        <authorList>
            <person name="Allen-Vercoe E."/>
            <person name="Daigneault M.C."/>
            <person name="Vancuren S.J."/>
            <person name="Cochrane K."/>
            <person name="O'Neal L.L."/>
            <person name="Sankaranarayanan K."/>
            <person name="Lawson P.A."/>
        </authorList>
    </citation>
    <scope>NUCLEOTIDE SEQUENCE</scope>
    <source>
        <strain evidence="9">CC70A</strain>
    </source>
</reference>
<dbReference type="AlphaFoldDB" id="A0AA42DMY7"/>
<evidence type="ECO:0000256" key="2">
    <source>
        <dbReference type="ARBA" id="ARBA00022448"/>
    </source>
</evidence>
<evidence type="ECO:0000313" key="9">
    <source>
        <dbReference type="EMBL" id="MDA3731948.1"/>
    </source>
</evidence>
<evidence type="ECO:0000256" key="4">
    <source>
        <dbReference type="ARBA" id="ARBA00022692"/>
    </source>
</evidence>
<feature type="transmembrane region" description="Helical" evidence="7">
    <location>
        <begin position="15"/>
        <end position="36"/>
    </location>
</feature>
<proteinExistence type="predicted"/>
<organism evidence="9 10">
    <name type="scientific">Holtiella tumoricola</name>
    <dbReference type="NCBI Taxonomy" id="3018743"/>
    <lineage>
        <taxon>Bacteria</taxon>
        <taxon>Bacillati</taxon>
        <taxon>Bacillota</taxon>
        <taxon>Clostridia</taxon>
        <taxon>Lachnospirales</taxon>
        <taxon>Cellulosilyticaceae</taxon>
        <taxon>Holtiella</taxon>
    </lineage>
</organism>
<evidence type="ECO:0000256" key="1">
    <source>
        <dbReference type="ARBA" id="ARBA00004651"/>
    </source>
</evidence>
<evidence type="ECO:0000256" key="7">
    <source>
        <dbReference type="SAM" id="Phobius"/>
    </source>
</evidence>
<dbReference type="InterPro" id="IPR035906">
    <property type="entry name" value="MetI-like_sf"/>
</dbReference>
<sequence>MDKVKNTPLRIGFQCLNYGFFIVLAFTCIYPFWYLLIYCLSDPVRVNEAPLYFLPRGLSVTSFNQIFQLKGIWSAFLISVLRTVIGTIVTVISCGMLGYLFTQEEMPYRKILYRALVITMYIGGGLIPVYLTMKSYNLLNNFWVYILPSAVSAYNVILIKTFIEQLPKSLEESAMIDGAGYIKIFTHIIIPLSKPVLATVAMFAAVGQWNAWFDNNIYMTKDHLNTLQYLLYQYLNESQRIAAELKNASSLGSITVQQASSLSPKAIRMAITIVASMPIFMVYPFMQRYFVKGITLGAVKQ</sequence>
<dbReference type="InterPro" id="IPR000515">
    <property type="entry name" value="MetI-like"/>
</dbReference>
<feature type="transmembrane region" description="Helical" evidence="7">
    <location>
        <begin position="266"/>
        <end position="286"/>
    </location>
</feature>
<dbReference type="SUPFAM" id="SSF161098">
    <property type="entry name" value="MetI-like"/>
    <property type="match status" value="1"/>
</dbReference>
<dbReference type="Proteomes" id="UP001169242">
    <property type="component" value="Unassembled WGS sequence"/>
</dbReference>
<feature type="transmembrane region" description="Helical" evidence="7">
    <location>
        <begin position="142"/>
        <end position="163"/>
    </location>
</feature>
<comment type="caution">
    <text evidence="9">The sequence shown here is derived from an EMBL/GenBank/DDBJ whole genome shotgun (WGS) entry which is preliminary data.</text>
</comment>
<dbReference type="GO" id="GO:0055085">
    <property type="term" value="P:transmembrane transport"/>
    <property type="evidence" value="ECO:0007669"/>
    <property type="project" value="InterPro"/>
</dbReference>
<evidence type="ECO:0000256" key="3">
    <source>
        <dbReference type="ARBA" id="ARBA00022475"/>
    </source>
</evidence>
<comment type="subcellular location">
    <subcellularLocation>
        <location evidence="1">Cell membrane</location>
        <topology evidence="1">Multi-pass membrane protein</topology>
    </subcellularLocation>
</comment>
<evidence type="ECO:0000256" key="6">
    <source>
        <dbReference type="ARBA" id="ARBA00023136"/>
    </source>
</evidence>
<accession>A0AA42DMY7</accession>
<feature type="transmembrane region" description="Helical" evidence="7">
    <location>
        <begin position="72"/>
        <end position="99"/>
    </location>
</feature>
<evidence type="ECO:0000256" key="5">
    <source>
        <dbReference type="ARBA" id="ARBA00022989"/>
    </source>
</evidence>
<feature type="domain" description="ABC transmembrane type-1" evidence="8">
    <location>
        <begin position="76"/>
        <end position="275"/>
    </location>
</feature>
<evidence type="ECO:0000259" key="8">
    <source>
        <dbReference type="PROSITE" id="PS50928"/>
    </source>
</evidence>
<gene>
    <name evidence="9" type="ORF">PBV87_10700</name>
</gene>
<keyword evidence="2" id="KW-0813">Transport</keyword>
<keyword evidence="5 7" id="KW-1133">Transmembrane helix</keyword>
<dbReference type="RefSeq" id="WP_271012254.1">
    <property type="nucleotide sequence ID" value="NZ_JAQIFT010000043.1"/>
</dbReference>
<evidence type="ECO:0000313" key="10">
    <source>
        <dbReference type="Proteomes" id="UP001169242"/>
    </source>
</evidence>
<dbReference type="PROSITE" id="PS50928">
    <property type="entry name" value="ABC_TM1"/>
    <property type="match status" value="1"/>
</dbReference>
<keyword evidence="10" id="KW-1185">Reference proteome</keyword>
<dbReference type="GO" id="GO:0005886">
    <property type="term" value="C:plasma membrane"/>
    <property type="evidence" value="ECO:0007669"/>
    <property type="project" value="UniProtKB-SubCell"/>
</dbReference>
<dbReference type="PANTHER" id="PTHR43744:SF9">
    <property type="entry name" value="POLYGALACTURONAN_RHAMNOGALACTURONAN TRANSPORT SYSTEM PERMEASE PROTEIN YTCP"/>
    <property type="match status" value="1"/>
</dbReference>
<feature type="transmembrane region" description="Helical" evidence="7">
    <location>
        <begin position="184"/>
        <end position="206"/>
    </location>
</feature>
<feature type="transmembrane region" description="Helical" evidence="7">
    <location>
        <begin position="111"/>
        <end position="130"/>
    </location>
</feature>
<keyword evidence="4 7" id="KW-0812">Transmembrane</keyword>
<keyword evidence="6 7" id="KW-0472">Membrane</keyword>
<dbReference type="PANTHER" id="PTHR43744">
    <property type="entry name" value="ABC TRANSPORTER PERMEASE PROTEIN MG189-RELATED-RELATED"/>
    <property type="match status" value="1"/>
</dbReference>
<protein>
    <submittedName>
        <fullName evidence="9">Carbohydrate ABC transporter permease</fullName>
    </submittedName>
</protein>